<accession>A0A1G4AVR4</accession>
<dbReference type="EC" id="3.1.1.11" evidence="4"/>
<dbReference type="GeneID" id="34564698"/>
<dbReference type="InterPro" id="IPR011050">
    <property type="entry name" value="Pectin_lyase_fold/virulence"/>
</dbReference>
<dbReference type="Proteomes" id="UP000176998">
    <property type="component" value="Unassembled WGS sequence"/>
</dbReference>
<dbReference type="GO" id="GO:0005576">
    <property type="term" value="C:extracellular region"/>
    <property type="evidence" value="ECO:0007669"/>
    <property type="project" value="UniProtKB-SubCell"/>
</dbReference>
<evidence type="ECO:0000313" key="14">
    <source>
        <dbReference type="Proteomes" id="UP000176998"/>
    </source>
</evidence>
<dbReference type="Gene3D" id="2.160.20.10">
    <property type="entry name" value="Single-stranded right-handed beta-helix, Pectin lyase-like"/>
    <property type="match status" value="1"/>
</dbReference>
<comment type="similarity">
    <text evidence="3">Belongs to the pectinesterase family.</text>
</comment>
<dbReference type="GO" id="GO:0042545">
    <property type="term" value="P:cell wall modification"/>
    <property type="evidence" value="ECO:0007669"/>
    <property type="project" value="InterPro"/>
</dbReference>
<evidence type="ECO:0000256" key="11">
    <source>
        <dbReference type="SAM" id="SignalP"/>
    </source>
</evidence>
<evidence type="ECO:0000256" key="10">
    <source>
        <dbReference type="ARBA" id="ARBA00047928"/>
    </source>
</evidence>
<protein>
    <recommendedName>
        <fullName evidence="4">pectinesterase</fullName>
        <ecNumber evidence="4">3.1.1.11</ecNumber>
    </recommendedName>
    <alternativeName>
        <fullName evidence="9">Pectin methylesterase A</fullName>
    </alternativeName>
</protein>
<feature type="signal peptide" evidence="11">
    <location>
        <begin position="1"/>
        <end position="16"/>
    </location>
</feature>
<evidence type="ECO:0000256" key="8">
    <source>
        <dbReference type="ARBA" id="ARBA00023085"/>
    </source>
</evidence>
<organism evidence="13 14">
    <name type="scientific">Colletotrichum orchidophilum</name>
    <dbReference type="NCBI Taxonomy" id="1209926"/>
    <lineage>
        <taxon>Eukaryota</taxon>
        <taxon>Fungi</taxon>
        <taxon>Dikarya</taxon>
        <taxon>Ascomycota</taxon>
        <taxon>Pezizomycotina</taxon>
        <taxon>Sordariomycetes</taxon>
        <taxon>Hypocreomycetidae</taxon>
        <taxon>Glomerellales</taxon>
        <taxon>Glomerellaceae</taxon>
        <taxon>Colletotrichum</taxon>
    </lineage>
</organism>
<dbReference type="InterPro" id="IPR012334">
    <property type="entry name" value="Pectin_lyas_fold"/>
</dbReference>
<evidence type="ECO:0000256" key="7">
    <source>
        <dbReference type="ARBA" id="ARBA00022801"/>
    </source>
</evidence>
<dbReference type="RefSeq" id="XP_022470319.1">
    <property type="nucleotide sequence ID" value="XM_022623188.1"/>
</dbReference>
<evidence type="ECO:0000256" key="9">
    <source>
        <dbReference type="ARBA" id="ARBA00042203"/>
    </source>
</evidence>
<keyword evidence="8" id="KW-0063">Aspartyl esterase</keyword>
<comment type="subcellular location">
    <subcellularLocation>
        <location evidence="1">Secreted</location>
    </subcellularLocation>
</comment>
<feature type="chain" id="PRO_5011112469" description="pectinesterase" evidence="11">
    <location>
        <begin position="17"/>
        <end position="348"/>
    </location>
</feature>
<keyword evidence="7" id="KW-0378">Hydrolase</keyword>
<reference evidence="13 14" key="1">
    <citation type="submission" date="2016-09" db="EMBL/GenBank/DDBJ databases">
        <authorList>
            <person name="Capua I."/>
            <person name="De Benedictis P."/>
            <person name="Joannis T."/>
            <person name="Lombin L.H."/>
            <person name="Cattoli G."/>
        </authorList>
    </citation>
    <scope>NUCLEOTIDE SEQUENCE [LARGE SCALE GENOMIC DNA]</scope>
    <source>
        <strain evidence="13 14">IMI 309357</strain>
    </source>
</reference>
<evidence type="ECO:0000256" key="4">
    <source>
        <dbReference type="ARBA" id="ARBA00013229"/>
    </source>
</evidence>
<sequence>MVAFLPFLSFAVLAVASPAKLSVEVGIDDKNCDGKFARTSPSPNAIVVDASGKQPNSYPTLGGAVAALQNITDDQSIFIMPGTYTEQVRVPNFRGNLIIQGYTCDSRDYVGNKATLTNNISRTSPNITNNDQTATLRLWGDNIKVYNLNVANTFGQARKNGMALAVSAQKTNIGFYGCLISGYQDTLLANEGRQIYTKTGLIGAVDFLFSQRGIVLFQMCDITTIGPGFITANGRDAANNTSFFLINKANVTGTNGTATSYLGRPWRPYSRVVFQNSELSDVIAPLGWSTWDDVQSTANVYFKEYNNSGPGANGTRASFSSKLDKPIQAETLLGEDFKKEWWVDESYL</sequence>
<gene>
    <name evidence="13" type="ORF">CORC01_11565</name>
</gene>
<comment type="pathway">
    <text evidence="2">Glycan metabolism; pectin degradation; 2-dehydro-3-deoxy-D-gluconate from pectin: step 1/5.</text>
</comment>
<dbReference type="GO" id="GO:0045490">
    <property type="term" value="P:pectin catabolic process"/>
    <property type="evidence" value="ECO:0007669"/>
    <property type="project" value="UniProtKB-UniPathway"/>
</dbReference>
<evidence type="ECO:0000256" key="1">
    <source>
        <dbReference type="ARBA" id="ARBA00004613"/>
    </source>
</evidence>
<dbReference type="STRING" id="1209926.A0A1G4AVR4"/>
<evidence type="ECO:0000313" key="13">
    <source>
        <dbReference type="EMBL" id="OHE93153.1"/>
    </source>
</evidence>
<dbReference type="AlphaFoldDB" id="A0A1G4AVR4"/>
<evidence type="ECO:0000259" key="12">
    <source>
        <dbReference type="Pfam" id="PF01095"/>
    </source>
</evidence>
<dbReference type="InterPro" id="IPR000070">
    <property type="entry name" value="Pectinesterase_cat"/>
</dbReference>
<keyword evidence="5" id="KW-0964">Secreted</keyword>
<evidence type="ECO:0000256" key="6">
    <source>
        <dbReference type="ARBA" id="ARBA00022729"/>
    </source>
</evidence>
<dbReference type="FunFam" id="2.160.20.10:FF:000014">
    <property type="entry name" value="Pectinesterase"/>
    <property type="match status" value="1"/>
</dbReference>
<keyword evidence="6 11" id="KW-0732">Signal</keyword>
<dbReference type="Pfam" id="PF01095">
    <property type="entry name" value="Pectinesterase"/>
    <property type="match status" value="1"/>
</dbReference>
<dbReference type="UniPathway" id="UPA00545">
    <property type="reaction ID" value="UER00823"/>
</dbReference>
<proteinExistence type="inferred from homology"/>
<evidence type="ECO:0000256" key="2">
    <source>
        <dbReference type="ARBA" id="ARBA00005184"/>
    </source>
</evidence>
<dbReference type="PANTHER" id="PTHR31321:SF57">
    <property type="entry name" value="PECTINESTERASE 53-RELATED"/>
    <property type="match status" value="1"/>
</dbReference>
<keyword evidence="14" id="KW-1185">Reference proteome</keyword>
<dbReference type="SUPFAM" id="SSF51126">
    <property type="entry name" value="Pectin lyase-like"/>
    <property type="match status" value="1"/>
</dbReference>
<feature type="domain" description="Pectinesterase catalytic" evidence="12">
    <location>
        <begin position="56"/>
        <end position="315"/>
    </location>
</feature>
<name>A0A1G4AVR4_9PEZI</name>
<dbReference type="EMBL" id="MJBS01000127">
    <property type="protein sequence ID" value="OHE93153.1"/>
    <property type="molecule type" value="Genomic_DNA"/>
</dbReference>
<dbReference type="PANTHER" id="PTHR31321">
    <property type="entry name" value="ACYL-COA THIOESTER HYDROLASE YBHC-RELATED"/>
    <property type="match status" value="1"/>
</dbReference>
<comment type="catalytic activity">
    <reaction evidence="10">
        <text>[(1-&gt;4)-alpha-D-galacturonosyl methyl ester](n) + n H2O = [(1-&gt;4)-alpha-D-galacturonosyl](n) + n methanol + n H(+)</text>
        <dbReference type="Rhea" id="RHEA:22380"/>
        <dbReference type="Rhea" id="RHEA-COMP:14570"/>
        <dbReference type="Rhea" id="RHEA-COMP:14573"/>
        <dbReference type="ChEBI" id="CHEBI:15377"/>
        <dbReference type="ChEBI" id="CHEBI:15378"/>
        <dbReference type="ChEBI" id="CHEBI:17790"/>
        <dbReference type="ChEBI" id="CHEBI:140522"/>
        <dbReference type="ChEBI" id="CHEBI:140523"/>
        <dbReference type="EC" id="3.1.1.11"/>
    </reaction>
</comment>
<evidence type="ECO:0000256" key="3">
    <source>
        <dbReference type="ARBA" id="ARBA00008891"/>
    </source>
</evidence>
<dbReference type="GO" id="GO:0030599">
    <property type="term" value="F:pectinesterase activity"/>
    <property type="evidence" value="ECO:0007669"/>
    <property type="project" value="UniProtKB-EC"/>
</dbReference>
<comment type="caution">
    <text evidence="13">The sequence shown here is derived from an EMBL/GenBank/DDBJ whole genome shotgun (WGS) entry which is preliminary data.</text>
</comment>
<dbReference type="OrthoDB" id="2019149at2759"/>
<evidence type="ECO:0000256" key="5">
    <source>
        <dbReference type="ARBA" id="ARBA00022525"/>
    </source>
</evidence>